<feature type="DNA-binding region" description="H-T-H motif" evidence="7 8">
    <location>
        <begin position="31"/>
        <end position="50"/>
    </location>
</feature>
<evidence type="ECO:0000256" key="5">
    <source>
        <dbReference type="ARBA" id="ARBA00023163"/>
    </source>
</evidence>
<keyword evidence="4 7" id="KW-0238">DNA-binding</keyword>
<dbReference type="InterPro" id="IPR009057">
    <property type="entry name" value="Homeodomain-like_sf"/>
</dbReference>
<evidence type="ECO:0000256" key="6">
    <source>
        <dbReference type="ARBA" id="ARBA00024936"/>
    </source>
</evidence>
<organism evidence="10 11">
    <name type="scientific">Alkalimarinus sediminis</name>
    <dbReference type="NCBI Taxonomy" id="1632866"/>
    <lineage>
        <taxon>Bacteria</taxon>
        <taxon>Pseudomonadati</taxon>
        <taxon>Pseudomonadota</taxon>
        <taxon>Gammaproteobacteria</taxon>
        <taxon>Alteromonadales</taxon>
        <taxon>Alteromonadaceae</taxon>
        <taxon>Alkalimarinus</taxon>
    </lineage>
</organism>
<dbReference type="InterPro" id="IPR039538">
    <property type="entry name" value="BetI_C"/>
</dbReference>
<evidence type="ECO:0000256" key="3">
    <source>
        <dbReference type="ARBA" id="ARBA00023015"/>
    </source>
</evidence>
<dbReference type="EMBL" id="CP101527">
    <property type="protein sequence ID" value="UZW76842.1"/>
    <property type="molecule type" value="Genomic_DNA"/>
</dbReference>
<dbReference type="NCBIfam" id="NF001978">
    <property type="entry name" value="PRK00767.1"/>
    <property type="match status" value="1"/>
</dbReference>
<keyword evidence="3 7" id="KW-0805">Transcription regulation</keyword>
<feature type="domain" description="HTH tetR-type" evidence="9">
    <location>
        <begin position="8"/>
        <end position="68"/>
    </location>
</feature>
<dbReference type="RefSeq" id="WP_251810036.1">
    <property type="nucleotide sequence ID" value="NZ_CP101527.1"/>
</dbReference>
<protein>
    <recommendedName>
        <fullName evidence="7">HTH-type transcriptional regulator BetI</fullName>
    </recommendedName>
</protein>
<evidence type="ECO:0000256" key="2">
    <source>
        <dbReference type="ARBA" id="ARBA00022491"/>
    </source>
</evidence>
<dbReference type="HAMAP" id="MF_00768">
    <property type="entry name" value="HTH_type_BetI"/>
    <property type="match status" value="1"/>
</dbReference>
<dbReference type="InterPro" id="IPR001647">
    <property type="entry name" value="HTH_TetR"/>
</dbReference>
<name>A0A9E8HP71_9ALTE</name>
<dbReference type="GO" id="GO:0003677">
    <property type="term" value="F:DNA binding"/>
    <property type="evidence" value="ECO:0007669"/>
    <property type="project" value="UniProtKB-UniRule"/>
</dbReference>
<evidence type="ECO:0000259" key="9">
    <source>
        <dbReference type="PROSITE" id="PS50977"/>
    </source>
</evidence>
<evidence type="ECO:0000313" key="11">
    <source>
        <dbReference type="Proteomes" id="UP001164472"/>
    </source>
</evidence>
<comment type="function">
    <text evidence="6">Repressor involved in the biosynthesis of the osmoprotectant glycine betaine. It represses transcription of the choline transporter BetT and the genes of BetAB involved in the synthesis of glycine betaine.</text>
</comment>
<dbReference type="Pfam" id="PF13977">
    <property type="entry name" value="TetR_C_6"/>
    <property type="match status" value="1"/>
</dbReference>
<accession>A0A9E8HP71</accession>
<dbReference type="InterPro" id="IPR017757">
    <property type="entry name" value="Tscrpt_rep_BetI"/>
</dbReference>
<comment type="pathway">
    <text evidence="1 7">Amine and polyamine biosynthesis; betaine biosynthesis via choline pathway [regulation].</text>
</comment>
<dbReference type="GO" id="GO:0003700">
    <property type="term" value="F:DNA-binding transcription factor activity"/>
    <property type="evidence" value="ECO:0007669"/>
    <property type="project" value="UniProtKB-UniRule"/>
</dbReference>
<dbReference type="PANTHER" id="PTHR43479">
    <property type="entry name" value="ACREF/ENVCD OPERON REPRESSOR-RELATED"/>
    <property type="match status" value="1"/>
</dbReference>
<dbReference type="GO" id="GO:0045892">
    <property type="term" value="P:negative regulation of DNA-templated transcription"/>
    <property type="evidence" value="ECO:0007669"/>
    <property type="project" value="UniProtKB-UniRule"/>
</dbReference>
<dbReference type="KEGG" id="asem:NNL22_11280"/>
<evidence type="ECO:0000256" key="8">
    <source>
        <dbReference type="PROSITE-ProRule" id="PRU00335"/>
    </source>
</evidence>
<evidence type="ECO:0000313" key="10">
    <source>
        <dbReference type="EMBL" id="UZW76842.1"/>
    </source>
</evidence>
<dbReference type="GO" id="GO:0019285">
    <property type="term" value="P:glycine betaine biosynthetic process from choline"/>
    <property type="evidence" value="ECO:0007669"/>
    <property type="project" value="UniProtKB-UniRule"/>
</dbReference>
<proteinExistence type="inferred from homology"/>
<dbReference type="PROSITE" id="PS50977">
    <property type="entry name" value="HTH_TETR_2"/>
    <property type="match status" value="1"/>
</dbReference>
<evidence type="ECO:0000256" key="4">
    <source>
        <dbReference type="ARBA" id="ARBA00023125"/>
    </source>
</evidence>
<sequence length="198" mass="21981">MPKVGIEPIRKKQLIDATLSSIGQYGLQGTTINTISGIAGMSSGIISHYFGGKKGLIEATVRYLLEQLKVTLLQRVQQSGASPKERLMMIVEANFTNIQQSDAATRTWLSFWAQAMHDPELATLQRVNNQRLLSNLRYSYKQLMPADKAANAAKMTAAMIDGFWLRSALSDHSIDDFEEAELLCKQFIETLICQNGAL</sequence>
<dbReference type="Gene3D" id="1.10.357.10">
    <property type="entry name" value="Tetracycline Repressor, domain 2"/>
    <property type="match status" value="1"/>
</dbReference>
<dbReference type="Proteomes" id="UP001164472">
    <property type="component" value="Chromosome"/>
</dbReference>
<dbReference type="InterPro" id="IPR050624">
    <property type="entry name" value="HTH-type_Tx_Regulator"/>
</dbReference>
<reference evidence="10" key="1">
    <citation type="submission" date="2022-07" db="EMBL/GenBank/DDBJ databases">
        <title>Alkalimarinus sp. nov., isolated from gut of a Alitta virens.</title>
        <authorList>
            <person name="Yang A.I."/>
            <person name="Shin N.-R."/>
        </authorList>
    </citation>
    <scope>NUCLEOTIDE SEQUENCE</scope>
    <source>
        <strain evidence="10">FA028</strain>
    </source>
</reference>
<dbReference type="InterPro" id="IPR036271">
    <property type="entry name" value="Tet_transcr_reg_TetR-rel_C_sf"/>
</dbReference>
<evidence type="ECO:0000256" key="1">
    <source>
        <dbReference type="ARBA" id="ARBA00004719"/>
    </source>
</evidence>
<comment type="function">
    <text evidence="7">Repressor involved in choline regulation of the bet genes.</text>
</comment>
<dbReference type="NCBIfam" id="TIGR03384">
    <property type="entry name" value="betaine_BetI"/>
    <property type="match status" value="1"/>
</dbReference>
<dbReference type="PANTHER" id="PTHR43479:SF11">
    <property type="entry name" value="ACREF_ENVCD OPERON REPRESSOR-RELATED"/>
    <property type="match status" value="1"/>
</dbReference>
<gene>
    <name evidence="7 10" type="primary">betI</name>
    <name evidence="10" type="ORF">NNL22_11280</name>
</gene>
<keyword evidence="5 7" id="KW-0804">Transcription</keyword>
<dbReference type="SUPFAM" id="SSF48498">
    <property type="entry name" value="Tetracyclin repressor-like, C-terminal domain"/>
    <property type="match status" value="1"/>
</dbReference>
<dbReference type="Pfam" id="PF00440">
    <property type="entry name" value="TetR_N"/>
    <property type="match status" value="1"/>
</dbReference>
<evidence type="ECO:0000256" key="7">
    <source>
        <dbReference type="HAMAP-Rule" id="MF_00768"/>
    </source>
</evidence>
<dbReference type="AlphaFoldDB" id="A0A9E8HP71"/>
<keyword evidence="2 7" id="KW-0678">Repressor</keyword>
<keyword evidence="11" id="KW-1185">Reference proteome</keyword>
<dbReference type="SUPFAM" id="SSF46689">
    <property type="entry name" value="Homeodomain-like"/>
    <property type="match status" value="1"/>
</dbReference>